<dbReference type="InterPro" id="IPR000793">
    <property type="entry name" value="ATP_synth_asu_C"/>
</dbReference>
<dbReference type="InterPro" id="IPR023366">
    <property type="entry name" value="ATP_synth_asu-like_sf"/>
</dbReference>
<dbReference type="HAMAP" id="MF_01346">
    <property type="entry name" value="ATP_synth_alpha_bact"/>
    <property type="match status" value="1"/>
</dbReference>
<reference evidence="17 18" key="1">
    <citation type="submission" date="2017-09" db="EMBL/GenBank/DDBJ databases">
        <title>Complete genome sequence of Oxytococcus suis strain ZY16052.</title>
        <authorList>
            <person name="Li F."/>
        </authorList>
    </citation>
    <scope>NUCLEOTIDE SEQUENCE [LARGE SCALE GENOMIC DNA]</scope>
    <source>
        <strain evidence="17 18">ZY16052</strain>
    </source>
</reference>
<keyword evidence="18" id="KW-1185">Reference proteome</keyword>
<keyword evidence="7 13" id="KW-0067">ATP-binding</keyword>
<gene>
    <name evidence="13" type="primary">atpA</name>
    <name evidence="17" type="ORF">CL176_03745</name>
</gene>
<evidence type="ECO:0000313" key="17">
    <source>
        <dbReference type="EMBL" id="AXY25214.1"/>
    </source>
</evidence>
<evidence type="ECO:0000256" key="8">
    <source>
        <dbReference type="ARBA" id="ARBA00022967"/>
    </source>
</evidence>
<proteinExistence type="inferred from homology"/>
<evidence type="ECO:0000256" key="13">
    <source>
        <dbReference type="HAMAP-Rule" id="MF_01346"/>
    </source>
</evidence>
<keyword evidence="4 13" id="KW-0813">Transport</keyword>
<evidence type="ECO:0000256" key="3">
    <source>
        <dbReference type="ARBA" id="ARBA00008936"/>
    </source>
</evidence>
<dbReference type="FunFam" id="1.20.150.20:FF:000001">
    <property type="entry name" value="ATP synthase subunit alpha"/>
    <property type="match status" value="1"/>
</dbReference>
<dbReference type="GO" id="GO:0046933">
    <property type="term" value="F:proton-transporting ATP synthase activity, rotational mechanism"/>
    <property type="evidence" value="ECO:0007669"/>
    <property type="project" value="UniProtKB-UniRule"/>
</dbReference>
<evidence type="ECO:0000259" key="14">
    <source>
        <dbReference type="Pfam" id="PF00006"/>
    </source>
</evidence>
<evidence type="ECO:0000256" key="4">
    <source>
        <dbReference type="ARBA" id="ARBA00022448"/>
    </source>
</evidence>
<dbReference type="Gene3D" id="3.40.50.300">
    <property type="entry name" value="P-loop containing nucleotide triphosphate hydrolases"/>
    <property type="match status" value="1"/>
</dbReference>
<evidence type="ECO:0000256" key="2">
    <source>
        <dbReference type="ARBA" id="ARBA00004370"/>
    </source>
</evidence>
<keyword evidence="5 13" id="KW-0547">Nucleotide-binding</keyword>
<dbReference type="CDD" id="cd18116">
    <property type="entry name" value="ATP-synt_F1_alpha_N"/>
    <property type="match status" value="1"/>
</dbReference>
<dbReference type="PANTHER" id="PTHR48082:SF2">
    <property type="entry name" value="ATP SYNTHASE SUBUNIT ALPHA, MITOCHONDRIAL"/>
    <property type="match status" value="1"/>
</dbReference>
<evidence type="ECO:0000256" key="10">
    <source>
        <dbReference type="ARBA" id="ARBA00023136"/>
    </source>
</evidence>
<dbReference type="OrthoDB" id="9803053at2"/>
<keyword evidence="11 13" id="KW-0139">CF(1)</keyword>
<dbReference type="RefSeq" id="WP_118990128.1">
    <property type="nucleotide sequence ID" value="NZ_CP023434.1"/>
</dbReference>
<dbReference type="PANTHER" id="PTHR48082">
    <property type="entry name" value="ATP SYNTHASE SUBUNIT ALPHA, MITOCHONDRIAL"/>
    <property type="match status" value="1"/>
</dbReference>
<dbReference type="Pfam" id="PF00306">
    <property type="entry name" value="ATP-synt_ab_C"/>
    <property type="match status" value="1"/>
</dbReference>
<evidence type="ECO:0000256" key="12">
    <source>
        <dbReference type="ARBA" id="ARBA00023310"/>
    </source>
</evidence>
<dbReference type="CDD" id="cd18113">
    <property type="entry name" value="ATP-synt_F1_alpha_C"/>
    <property type="match status" value="1"/>
</dbReference>
<dbReference type="EC" id="7.1.2.2" evidence="13"/>
<dbReference type="InterPro" id="IPR020003">
    <property type="entry name" value="ATPase_a/bsu_AS"/>
</dbReference>
<dbReference type="Gene3D" id="1.20.150.20">
    <property type="entry name" value="ATP synthase alpha/beta chain, C-terminal domain"/>
    <property type="match status" value="1"/>
</dbReference>
<organism evidence="17 18">
    <name type="scientific">Suicoccus acidiformans</name>
    <dbReference type="NCBI Taxonomy" id="2036206"/>
    <lineage>
        <taxon>Bacteria</taxon>
        <taxon>Bacillati</taxon>
        <taxon>Bacillota</taxon>
        <taxon>Bacilli</taxon>
        <taxon>Lactobacillales</taxon>
        <taxon>Aerococcaceae</taxon>
        <taxon>Suicoccus</taxon>
    </lineage>
</organism>
<dbReference type="EMBL" id="CP023434">
    <property type="protein sequence ID" value="AXY25214.1"/>
    <property type="molecule type" value="Genomic_DNA"/>
</dbReference>
<accession>A0A347WJF7</accession>
<dbReference type="NCBIfam" id="TIGR00962">
    <property type="entry name" value="atpA"/>
    <property type="match status" value="1"/>
</dbReference>
<comment type="similarity">
    <text evidence="3 13">Belongs to the ATPase alpha/beta chains family.</text>
</comment>
<evidence type="ECO:0000259" key="16">
    <source>
        <dbReference type="Pfam" id="PF02874"/>
    </source>
</evidence>
<sequence length="514" mass="56209">MSEFKAIQRIQEVLHNFEPGVSKLEKIGTITSVGDGIARVSGFEEVRYGEMVQFSNGAIGMVQNLESEDVGVIIFGSYASIHEGDSVRRMHRMMEVPVGEVMLGRVVDALGRPIDGKGEIHATQYRPVEAEAPGIMDRQTVNEPLQTGIKAIDALVPIGKGQRELIIGDRKTGKTTLAIDTILNQKGKNVRCIYVSIGQKESTVKNLVKTLERHDAMDYTIVMSASASSASSLLYLAPYAATAMGEAFMYQGDDVLIIYDDLSKQAVAYRELSLLLKRPPGREAYPGDIFYLHSRLLERSGKLSDERGGGSMTALPIIETQAGDISAYIPTNVISITDGQIFLESDLFFSGVLPAINAGLSVSRVGGSAQLPAMKKVSGTLRIDLASYRELEAFSQFGSDLDETTQRTLTQGARTVEVLKQGAHVLIPQEMQVILIYALTHQFMADVDPSQVQVYERDLYNYVDQWGQDILQDIRTKGHIEDTAALDSLLASFNQTYLGQRQGTEGSDGIPSSN</sequence>
<feature type="binding site" evidence="13">
    <location>
        <begin position="168"/>
        <end position="175"/>
    </location>
    <ligand>
        <name>ATP</name>
        <dbReference type="ChEBI" id="CHEBI:30616"/>
    </ligand>
</feature>
<protein>
    <recommendedName>
        <fullName evidence="13">ATP synthase subunit alpha</fullName>
        <ecNumber evidence="13">7.1.2.2</ecNumber>
    </recommendedName>
    <alternativeName>
        <fullName evidence="13">ATP synthase F1 sector subunit alpha</fullName>
    </alternativeName>
    <alternativeName>
        <fullName evidence="13">F-ATPase subunit alpha</fullName>
    </alternativeName>
</protein>
<evidence type="ECO:0000256" key="7">
    <source>
        <dbReference type="ARBA" id="ARBA00022840"/>
    </source>
</evidence>
<feature type="domain" description="ATPase F1/V1/A1 complex alpha/beta subunit N-terminal" evidence="16">
    <location>
        <begin position="25"/>
        <end position="89"/>
    </location>
</feature>
<dbReference type="InterPro" id="IPR000194">
    <property type="entry name" value="ATPase_F1/V1/A1_a/bsu_nucl-bd"/>
</dbReference>
<comment type="function">
    <text evidence="1 13">Produces ATP from ADP in the presence of a proton gradient across the membrane. The alpha chain is a regulatory subunit.</text>
</comment>
<evidence type="ECO:0000256" key="9">
    <source>
        <dbReference type="ARBA" id="ARBA00023065"/>
    </source>
</evidence>
<evidence type="ECO:0000256" key="11">
    <source>
        <dbReference type="ARBA" id="ARBA00023196"/>
    </source>
</evidence>
<keyword evidence="6 13" id="KW-0375">Hydrogen ion transport</keyword>
<dbReference type="AlphaFoldDB" id="A0A347WJF7"/>
<dbReference type="FunFam" id="3.40.50.300:FF:000002">
    <property type="entry name" value="ATP synthase subunit alpha"/>
    <property type="match status" value="1"/>
</dbReference>
<dbReference type="Proteomes" id="UP000263232">
    <property type="component" value="Chromosome"/>
</dbReference>
<dbReference type="Pfam" id="PF02874">
    <property type="entry name" value="ATP-synt_ab_N"/>
    <property type="match status" value="1"/>
</dbReference>
<dbReference type="KEGG" id="abae:CL176_03745"/>
<evidence type="ECO:0000256" key="5">
    <source>
        <dbReference type="ARBA" id="ARBA00022741"/>
    </source>
</evidence>
<evidence type="ECO:0000256" key="1">
    <source>
        <dbReference type="ARBA" id="ARBA00003784"/>
    </source>
</evidence>
<dbReference type="Pfam" id="PF00006">
    <property type="entry name" value="ATP-synt_ab"/>
    <property type="match status" value="1"/>
</dbReference>
<dbReference type="GO" id="GO:0005886">
    <property type="term" value="C:plasma membrane"/>
    <property type="evidence" value="ECO:0007669"/>
    <property type="project" value="UniProtKB-SubCell"/>
</dbReference>
<keyword evidence="10 13" id="KW-0472">Membrane</keyword>
<dbReference type="Gene3D" id="2.40.30.20">
    <property type="match status" value="1"/>
</dbReference>
<feature type="domain" description="ATP synthase alpha subunit C-terminal" evidence="15">
    <location>
        <begin position="370"/>
        <end position="484"/>
    </location>
</feature>
<dbReference type="SUPFAM" id="SSF47917">
    <property type="entry name" value="C-terminal domain of alpha and beta subunits of F1 ATP synthase"/>
    <property type="match status" value="1"/>
</dbReference>
<dbReference type="InterPro" id="IPR005294">
    <property type="entry name" value="ATP_synth_F1_asu"/>
</dbReference>
<dbReference type="InterPro" id="IPR036121">
    <property type="entry name" value="ATPase_F1/V1/A1_a/bsu_N_sf"/>
</dbReference>
<dbReference type="GO" id="GO:0045259">
    <property type="term" value="C:proton-transporting ATP synthase complex"/>
    <property type="evidence" value="ECO:0007669"/>
    <property type="project" value="UniProtKB-KW"/>
</dbReference>
<comment type="subcellular location">
    <subcellularLocation>
        <location evidence="13">Cell membrane</location>
        <topology evidence="13">Peripheral membrane protein</topology>
    </subcellularLocation>
    <subcellularLocation>
        <location evidence="2">Membrane</location>
    </subcellularLocation>
</comment>
<keyword evidence="12 13" id="KW-0066">ATP synthesis</keyword>
<evidence type="ECO:0000313" key="18">
    <source>
        <dbReference type="Proteomes" id="UP000263232"/>
    </source>
</evidence>
<dbReference type="PROSITE" id="PS00152">
    <property type="entry name" value="ATPASE_ALPHA_BETA"/>
    <property type="match status" value="1"/>
</dbReference>
<name>A0A347WJF7_9LACT</name>
<evidence type="ECO:0000256" key="6">
    <source>
        <dbReference type="ARBA" id="ARBA00022781"/>
    </source>
</evidence>
<comment type="catalytic activity">
    <reaction evidence="13">
        <text>ATP + H2O + 4 H(+)(in) = ADP + phosphate + 5 H(+)(out)</text>
        <dbReference type="Rhea" id="RHEA:57720"/>
        <dbReference type="ChEBI" id="CHEBI:15377"/>
        <dbReference type="ChEBI" id="CHEBI:15378"/>
        <dbReference type="ChEBI" id="CHEBI:30616"/>
        <dbReference type="ChEBI" id="CHEBI:43474"/>
        <dbReference type="ChEBI" id="CHEBI:456216"/>
        <dbReference type="EC" id="7.1.2.2"/>
    </reaction>
</comment>
<dbReference type="NCBIfam" id="NF009884">
    <property type="entry name" value="PRK13343.1"/>
    <property type="match status" value="1"/>
</dbReference>
<dbReference type="SUPFAM" id="SSF50615">
    <property type="entry name" value="N-terminal domain of alpha and beta subunits of F1 ATP synthase"/>
    <property type="match status" value="1"/>
</dbReference>
<evidence type="ECO:0000259" key="15">
    <source>
        <dbReference type="Pfam" id="PF00306"/>
    </source>
</evidence>
<feature type="domain" description="ATPase F1/V1/A1 complex alpha/beta subunit nucleotide-binding" evidence="14">
    <location>
        <begin position="148"/>
        <end position="363"/>
    </location>
</feature>
<dbReference type="GO" id="GO:0043531">
    <property type="term" value="F:ADP binding"/>
    <property type="evidence" value="ECO:0007669"/>
    <property type="project" value="TreeGrafter"/>
</dbReference>
<keyword evidence="13" id="KW-1003">Cell membrane</keyword>
<dbReference type="GO" id="GO:0005524">
    <property type="term" value="F:ATP binding"/>
    <property type="evidence" value="ECO:0007669"/>
    <property type="project" value="UniProtKB-UniRule"/>
</dbReference>
<keyword evidence="9 13" id="KW-0406">Ion transport</keyword>
<dbReference type="InterPro" id="IPR038376">
    <property type="entry name" value="ATP_synth_asu_C_sf"/>
</dbReference>
<keyword evidence="8 13" id="KW-1278">Translocase</keyword>
<dbReference type="SUPFAM" id="SSF52540">
    <property type="entry name" value="P-loop containing nucleoside triphosphate hydrolases"/>
    <property type="match status" value="1"/>
</dbReference>
<dbReference type="InterPro" id="IPR004100">
    <property type="entry name" value="ATPase_F1/V1/A1_a/bsu_N"/>
</dbReference>
<feature type="site" description="Required for activity" evidence="13">
    <location>
        <position position="361"/>
    </location>
</feature>
<dbReference type="CDD" id="cd01132">
    <property type="entry name" value="F1-ATPase_alpha_CD"/>
    <property type="match status" value="1"/>
</dbReference>
<dbReference type="InterPro" id="IPR033732">
    <property type="entry name" value="ATP_synth_F1_a_nt-bd_dom"/>
</dbReference>
<dbReference type="InterPro" id="IPR027417">
    <property type="entry name" value="P-loop_NTPase"/>
</dbReference>